<reference evidence="2" key="1">
    <citation type="journal article" date="2021" name="J. Hered.">
        <title>Genome Assembly of Salicaceae Populus deltoides (Eastern Cottonwood) I-69 Based on Nanopore Sequencing and Hi-C Technologies.</title>
        <authorList>
            <person name="Bai S."/>
            <person name="Wu H."/>
            <person name="Zhang J."/>
            <person name="Pan Z."/>
            <person name="Zhao W."/>
            <person name="Li Z."/>
            <person name="Tong C."/>
        </authorList>
    </citation>
    <scope>NUCLEOTIDE SEQUENCE</scope>
    <source>
        <tissue evidence="2">Leaf</tissue>
    </source>
</reference>
<sequence length="96" mass="10232">MVIEFKDEDLDPPMNAATGTPKDYTKQSYEDQESDPPVDCSSRNFNRSQSSVNAATGTSTDHNLPRTLLLVGPSKVGSRCPTTVGPAPPVPISIGQ</sequence>
<evidence type="ECO:0000256" key="1">
    <source>
        <dbReference type="SAM" id="MobiDB-lite"/>
    </source>
</evidence>
<keyword evidence="3" id="KW-1185">Reference proteome</keyword>
<proteinExistence type="predicted"/>
<comment type="caution">
    <text evidence="2">The sequence shown here is derived from an EMBL/GenBank/DDBJ whole genome shotgun (WGS) entry which is preliminary data.</text>
</comment>
<feature type="compositionally biased region" description="Pro residues" evidence="1">
    <location>
        <begin position="86"/>
        <end position="96"/>
    </location>
</feature>
<evidence type="ECO:0000313" key="3">
    <source>
        <dbReference type="Proteomes" id="UP000807159"/>
    </source>
</evidence>
<feature type="region of interest" description="Disordered" evidence="1">
    <location>
        <begin position="1"/>
        <end position="96"/>
    </location>
</feature>
<accession>A0A8T2ZT51</accession>
<protein>
    <submittedName>
        <fullName evidence="2">Uncharacterized protein</fullName>
    </submittedName>
</protein>
<feature type="non-terminal residue" evidence="2">
    <location>
        <position position="96"/>
    </location>
</feature>
<dbReference type="EMBL" id="JACEGQ020000001">
    <property type="protein sequence ID" value="KAH8520565.1"/>
    <property type="molecule type" value="Genomic_DNA"/>
</dbReference>
<dbReference type="Proteomes" id="UP000807159">
    <property type="component" value="Chromosome 1"/>
</dbReference>
<organism evidence="2 3">
    <name type="scientific">Populus deltoides</name>
    <name type="common">Eastern poplar</name>
    <name type="synonym">Eastern cottonwood</name>
    <dbReference type="NCBI Taxonomy" id="3696"/>
    <lineage>
        <taxon>Eukaryota</taxon>
        <taxon>Viridiplantae</taxon>
        <taxon>Streptophyta</taxon>
        <taxon>Embryophyta</taxon>
        <taxon>Tracheophyta</taxon>
        <taxon>Spermatophyta</taxon>
        <taxon>Magnoliopsida</taxon>
        <taxon>eudicotyledons</taxon>
        <taxon>Gunneridae</taxon>
        <taxon>Pentapetalae</taxon>
        <taxon>rosids</taxon>
        <taxon>fabids</taxon>
        <taxon>Malpighiales</taxon>
        <taxon>Salicaceae</taxon>
        <taxon>Saliceae</taxon>
        <taxon>Populus</taxon>
    </lineage>
</organism>
<evidence type="ECO:0000313" key="2">
    <source>
        <dbReference type="EMBL" id="KAH8520565.1"/>
    </source>
</evidence>
<gene>
    <name evidence="2" type="ORF">H0E87_001855</name>
</gene>
<name>A0A8T2ZT51_POPDE</name>
<feature type="compositionally biased region" description="Acidic residues" evidence="1">
    <location>
        <begin position="1"/>
        <end position="11"/>
    </location>
</feature>
<feature type="compositionally biased region" description="Polar residues" evidence="1">
    <location>
        <begin position="41"/>
        <end position="62"/>
    </location>
</feature>
<dbReference type="AlphaFoldDB" id="A0A8T2ZT51"/>